<dbReference type="PROSITE" id="PS50177">
    <property type="entry name" value="NTF2_DOMAIN"/>
    <property type="match status" value="1"/>
</dbReference>
<dbReference type="EMBL" id="MU858258">
    <property type="protein sequence ID" value="KAK4208102.1"/>
    <property type="molecule type" value="Genomic_DNA"/>
</dbReference>
<reference evidence="6" key="1">
    <citation type="journal article" date="2023" name="Mol. Phylogenet. Evol.">
        <title>Genome-scale phylogeny and comparative genomics of the fungal order Sordariales.</title>
        <authorList>
            <person name="Hensen N."/>
            <person name="Bonometti L."/>
            <person name="Westerberg I."/>
            <person name="Brannstrom I.O."/>
            <person name="Guillou S."/>
            <person name="Cros-Aarteil S."/>
            <person name="Calhoun S."/>
            <person name="Haridas S."/>
            <person name="Kuo A."/>
            <person name="Mondo S."/>
            <person name="Pangilinan J."/>
            <person name="Riley R."/>
            <person name="LaButti K."/>
            <person name="Andreopoulos B."/>
            <person name="Lipzen A."/>
            <person name="Chen C."/>
            <person name="Yan M."/>
            <person name="Daum C."/>
            <person name="Ng V."/>
            <person name="Clum A."/>
            <person name="Steindorff A."/>
            <person name="Ohm R.A."/>
            <person name="Martin F."/>
            <person name="Silar P."/>
            <person name="Natvig D.O."/>
            <person name="Lalanne C."/>
            <person name="Gautier V."/>
            <person name="Ament-Velasquez S.L."/>
            <person name="Kruys A."/>
            <person name="Hutchinson M.I."/>
            <person name="Powell A.J."/>
            <person name="Barry K."/>
            <person name="Miller A.N."/>
            <person name="Grigoriev I.V."/>
            <person name="Debuchy R."/>
            <person name="Gladieux P."/>
            <person name="Hiltunen Thoren M."/>
            <person name="Johannesson H."/>
        </authorList>
    </citation>
    <scope>NUCLEOTIDE SEQUENCE</scope>
    <source>
        <strain evidence="6">PSN293</strain>
    </source>
</reference>
<comment type="function">
    <text evidence="4">Has a role in nuclear-cytoplasmic transport of proteins and mRNAs.</text>
</comment>
<name>A0AAN7B311_9PEZI</name>
<evidence type="ECO:0000256" key="1">
    <source>
        <dbReference type="ARBA" id="ARBA00022490"/>
    </source>
</evidence>
<evidence type="ECO:0000313" key="7">
    <source>
        <dbReference type="Proteomes" id="UP001301769"/>
    </source>
</evidence>
<dbReference type="Gene3D" id="3.10.450.50">
    <property type="match status" value="1"/>
</dbReference>
<dbReference type="AlphaFoldDB" id="A0AAN7B311"/>
<sequence length="121" mass="13737">MEFESIAKQFVDHYYNTFDTNRGALAGLYRENSMMTFQSDKKLGAATIAQKLAELPFQKVKHEIRSFESQPTPNDGIIILVAGALLVDEEQNPLNYAQTFQLVKDPTGAWFLFNDIFTLLV</sequence>
<dbReference type="InterPro" id="IPR002075">
    <property type="entry name" value="NTF2_dom"/>
</dbReference>
<dbReference type="GO" id="GO:0005737">
    <property type="term" value="C:cytoplasm"/>
    <property type="evidence" value="ECO:0007669"/>
    <property type="project" value="UniProtKB-SubCell"/>
</dbReference>
<organism evidence="6 7">
    <name type="scientific">Rhypophila decipiens</name>
    <dbReference type="NCBI Taxonomy" id="261697"/>
    <lineage>
        <taxon>Eukaryota</taxon>
        <taxon>Fungi</taxon>
        <taxon>Dikarya</taxon>
        <taxon>Ascomycota</taxon>
        <taxon>Pezizomycotina</taxon>
        <taxon>Sordariomycetes</taxon>
        <taxon>Sordariomycetidae</taxon>
        <taxon>Sordariales</taxon>
        <taxon>Naviculisporaceae</taxon>
        <taxon>Rhypophila</taxon>
    </lineage>
</organism>
<dbReference type="GO" id="GO:0006606">
    <property type="term" value="P:protein import into nucleus"/>
    <property type="evidence" value="ECO:0007669"/>
    <property type="project" value="UniProtKB-ARBA"/>
</dbReference>
<dbReference type="SUPFAM" id="SSF54427">
    <property type="entry name" value="NTF2-like"/>
    <property type="match status" value="1"/>
</dbReference>
<evidence type="ECO:0000256" key="2">
    <source>
        <dbReference type="ARBA" id="ARBA00026247"/>
    </source>
</evidence>
<dbReference type="InterPro" id="IPR045875">
    <property type="entry name" value="NTF2"/>
</dbReference>
<dbReference type="Proteomes" id="UP001301769">
    <property type="component" value="Unassembled WGS sequence"/>
</dbReference>
<evidence type="ECO:0000256" key="3">
    <source>
        <dbReference type="ARBA" id="ARBA00053082"/>
    </source>
</evidence>
<keyword evidence="7" id="KW-1185">Reference proteome</keyword>
<comment type="caution">
    <text evidence="6">The sequence shown here is derived from an EMBL/GenBank/DDBJ whole genome shotgun (WGS) entry which is preliminary data.</text>
</comment>
<proteinExistence type="predicted"/>
<feature type="domain" description="NTF2" evidence="5">
    <location>
        <begin position="6"/>
        <end position="119"/>
    </location>
</feature>
<dbReference type="InterPro" id="IPR018222">
    <property type="entry name" value="Nuclear_transport_factor_2_euk"/>
</dbReference>
<evidence type="ECO:0000256" key="4">
    <source>
        <dbReference type="RuleBase" id="RU369002"/>
    </source>
</evidence>
<comment type="subcellular location">
    <subcellularLocation>
        <location evidence="4">Cytoplasm</location>
    </subcellularLocation>
    <subcellularLocation>
        <location evidence="4">Nucleus</location>
    </subcellularLocation>
</comment>
<dbReference type="FunFam" id="3.10.450.50:FF:000005">
    <property type="entry name" value="Nuclear transport factor 2"/>
    <property type="match status" value="1"/>
</dbReference>
<comment type="function">
    <text evidence="3">Facilitates protein transport into the nucleus. Could be part of a multicomponent system of cytosolic factors that assemble at the pore complex during nuclear import.</text>
</comment>
<keyword evidence="4" id="KW-0653">Protein transport</keyword>
<dbReference type="Pfam" id="PF02136">
    <property type="entry name" value="NTF2"/>
    <property type="match status" value="1"/>
</dbReference>
<dbReference type="InterPro" id="IPR032710">
    <property type="entry name" value="NTF2-like_dom_sf"/>
</dbReference>
<gene>
    <name evidence="6" type="ORF">QBC37DRAFT_405596</name>
</gene>
<keyword evidence="1 4" id="KW-0963">Cytoplasm</keyword>
<keyword evidence="4" id="KW-0539">Nucleus</keyword>
<dbReference type="GO" id="GO:0005635">
    <property type="term" value="C:nuclear envelope"/>
    <property type="evidence" value="ECO:0007669"/>
    <property type="project" value="UniProtKB-ARBA"/>
</dbReference>
<evidence type="ECO:0000259" key="5">
    <source>
        <dbReference type="PROSITE" id="PS50177"/>
    </source>
</evidence>
<reference evidence="6" key="2">
    <citation type="submission" date="2023-05" db="EMBL/GenBank/DDBJ databases">
        <authorList>
            <consortium name="Lawrence Berkeley National Laboratory"/>
            <person name="Steindorff A."/>
            <person name="Hensen N."/>
            <person name="Bonometti L."/>
            <person name="Westerberg I."/>
            <person name="Brannstrom I.O."/>
            <person name="Guillou S."/>
            <person name="Cros-Aarteil S."/>
            <person name="Calhoun S."/>
            <person name="Haridas S."/>
            <person name="Kuo A."/>
            <person name="Mondo S."/>
            <person name="Pangilinan J."/>
            <person name="Riley R."/>
            <person name="Labutti K."/>
            <person name="Andreopoulos B."/>
            <person name="Lipzen A."/>
            <person name="Chen C."/>
            <person name="Yanf M."/>
            <person name="Daum C."/>
            <person name="Ng V."/>
            <person name="Clum A."/>
            <person name="Ohm R."/>
            <person name="Martin F."/>
            <person name="Silar P."/>
            <person name="Natvig D."/>
            <person name="Lalanne C."/>
            <person name="Gautier V."/>
            <person name="Ament-Velasquez S.L."/>
            <person name="Kruys A."/>
            <person name="Hutchinson M.I."/>
            <person name="Powell A.J."/>
            <person name="Barry K."/>
            <person name="Miller A.N."/>
            <person name="Grigoriev I.V."/>
            <person name="Debuchy R."/>
            <person name="Gladieux P."/>
            <person name="Thoren M.H."/>
            <person name="Johannesson H."/>
        </authorList>
    </citation>
    <scope>NUCLEOTIDE SEQUENCE</scope>
    <source>
        <strain evidence="6">PSN293</strain>
    </source>
</reference>
<dbReference type="GO" id="GO:0051028">
    <property type="term" value="P:mRNA transport"/>
    <property type="evidence" value="ECO:0007669"/>
    <property type="project" value="UniProtKB-UniRule"/>
</dbReference>
<dbReference type="CDD" id="cd00780">
    <property type="entry name" value="NTF2"/>
    <property type="match status" value="1"/>
</dbReference>
<keyword evidence="4" id="KW-0813">Transport</keyword>
<protein>
    <recommendedName>
        <fullName evidence="2 4">Nuclear transport factor 2</fullName>
        <shortName evidence="4">NTF-2</shortName>
    </recommendedName>
</protein>
<accession>A0AAN7B311</accession>
<evidence type="ECO:0000313" key="6">
    <source>
        <dbReference type="EMBL" id="KAK4208102.1"/>
    </source>
</evidence>
<dbReference type="PANTHER" id="PTHR12612">
    <property type="entry name" value="NUCLEAR TRANSPORT FACTOR 2"/>
    <property type="match status" value="1"/>
</dbReference>